<feature type="transmembrane region" description="Helical" evidence="1">
    <location>
        <begin position="12"/>
        <end position="31"/>
    </location>
</feature>
<keyword evidence="1" id="KW-0472">Membrane</keyword>
<gene>
    <name evidence="2" type="ORF">ACFQZ8_04955</name>
</gene>
<keyword evidence="3" id="KW-1185">Reference proteome</keyword>
<protein>
    <submittedName>
        <fullName evidence="2">Uncharacterized protein</fullName>
    </submittedName>
</protein>
<reference evidence="3" key="1">
    <citation type="journal article" date="2019" name="Int. J. Syst. Evol. Microbiol.">
        <title>The Global Catalogue of Microorganisms (GCM) 10K type strain sequencing project: providing services to taxonomists for standard genome sequencing and annotation.</title>
        <authorList>
            <consortium name="The Broad Institute Genomics Platform"/>
            <consortium name="The Broad Institute Genome Sequencing Center for Infectious Disease"/>
            <person name="Wu L."/>
            <person name="Ma J."/>
        </authorList>
    </citation>
    <scope>NUCLEOTIDE SEQUENCE [LARGE SCALE GENOMIC DNA]</scope>
    <source>
        <strain evidence="3">JCM 32148</strain>
    </source>
</reference>
<keyword evidence="1" id="KW-1133">Transmembrane helix</keyword>
<name>A0ABW2ZY37_9ACTN</name>
<dbReference type="EMBL" id="JBHTHM010000115">
    <property type="protein sequence ID" value="MFD0783269.1"/>
    <property type="molecule type" value="Genomic_DNA"/>
</dbReference>
<organism evidence="2 3">
    <name type="scientific">Micromonospora azadirachtae</name>
    <dbReference type="NCBI Taxonomy" id="1970735"/>
    <lineage>
        <taxon>Bacteria</taxon>
        <taxon>Bacillati</taxon>
        <taxon>Actinomycetota</taxon>
        <taxon>Actinomycetes</taxon>
        <taxon>Micromonosporales</taxon>
        <taxon>Micromonosporaceae</taxon>
        <taxon>Micromonospora</taxon>
    </lineage>
</organism>
<dbReference type="Proteomes" id="UP001597053">
    <property type="component" value="Unassembled WGS sequence"/>
</dbReference>
<evidence type="ECO:0000256" key="1">
    <source>
        <dbReference type="SAM" id="Phobius"/>
    </source>
</evidence>
<keyword evidence="1" id="KW-0812">Transmembrane</keyword>
<sequence>MPHNRIRSRRQPFEVAVLLAAPPCGLLLIVLDVRPPSVTLAMDTPIQVLWETGLIVGGMVGLSGIIWPGRLATGLGIELAAVVLLGTITAMYAVALAAVSGRSGTAAISFIVAVSVGSFWRAGQIVFDLRLLAAASRTTDTAPEIRTELANGEAA</sequence>
<feature type="transmembrane region" description="Helical" evidence="1">
    <location>
        <begin position="46"/>
        <end position="67"/>
    </location>
</feature>
<evidence type="ECO:0000313" key="3">
    <source>
        <dbReference type="Proteomes" id="UP001597053"/>
    </source>
</evidence>
<accession>A0ABW2ZY37</accession>
<feature type="transmembrane region" description="Helical" evidence="1">
    <location>
        <begin position="79"/>
        <end position="99"/>
    </location>
</feature>
<feature type="transmembrane region" description="Helical" evidence="1">
    <location>
        <begin position="105"/>
        <end position="122"/>
    </location>
</feature>
<comment type="caution">
    <text evidence="2">The sequence shown here is derived from an EMBL/GenBank/DDBJ whole genome shotgun (WGS) entry which is preliminary data.</text>
</comment>
<evidence type="ECO:0000313" key="2">
    <source>
        <dbReference type="EMBL" id="MFD0783269.1"/>
    </source>
</evidence>
<proteinExistence type="predicted"/>